<gene>
    <name evidence="6" type="primary">MEF2</name>
    <name evidence="8" type="ORF">KGF56_001483</name>
</gene>
<dbReference type="GO" id="GO:0005739">
    <property type="term" value="C:mitochondrion"/>
    <property type="evidence" value="ECO:0007669"/>
    <property type="project" value="UniProtKB-SubCell"/>
</dbReference>
<dbReference type="InterPro" id="IPR000795">
    <property type="entry name" value="T_Tr_GTP-bd_dom"/>
</dbReference>
<dbReference type="InterPro" id="IPR031157">
    <property type="entry name" value="G_TR_CS"/>
</dbReference>
<feature type="domain" description="Tr-type G" evidence="7">
    <location>
        <begin position="26"/>
        <end position="313"/>
    </location>
</feature>
<dbReference type="Gene3D" id="3.30.70.240">
    <property type="match status" value="1"/>
</dbReference>
<accession>A0AAI9WZG1</accession>
<dbReference type="HAMAP" id="MF_03059">
    <property type="entry name" value="mEF_G_2"/>
    <property type="match status" value="1"/>
</dbReference>
<evidence type="ECO:0000256" key="3">
    <source>
        <dbReference type="ARBA" id="ARBA00022946"/>
    </source>
</evidence>
<feature type="binding site" evidence="6">
    <location>
        <begin position="35"/>
        <end position="42"/>
    </location>
    <ligand>
        <name>GTP</name>
        <dbReference type="ChEBI" id="CHEBI:37565"/>
    </ligand>
</feature>
<comment type="caution">
    <text evidence="8">The sequence shown here is derived from an EMBL/GenBank/DDBJ whole genome shotgun (WGS) entry which is preliminary data.</text>
</comment>
<dbReference type="FunFam" id="3.40.50.300:FF:001636">
    <property type="entry name" value="Ribosome-releasing factor 2, mitochondrial"/>
    <property type="match status" value="1"/>
</dbReference>
<dbReference type="GO" id="GO:0005525">
    <property type="term" value="F:GTP binding"/>
    <property type="evidence" value="ECO:0007669"/>
    <property type="project" value="UniProtKB-UniRule"/>
</dbReference>
<keyword evidence="4 6" id="KW-0496">Mitochondrion</keyword>
<evidence type="ECO:0000313" key="8">
    <source>
        <dbReference type="EMBL" id="KAI3405875.2"/>
    </source>
</evidence>
<dbReference type="CDD" id="cd01886">
    <property type="entry name" value="EF-G"/>
    <property type="match status" value="1"/>
</dbReference>
<dbReference type="Pfam" id="PF00009">
    <property type="entry name" value="GTP_EFTU"/>
    <property type="match status" value="1"/>
</dbReference>
<dbReference type="InterPro" id="IPR053905">
    <property type="entry name" value="EF-G-like_DII"/>
</dbReference>
<proteinExistence type="inferred from homology"/>
<keyword evidence="3" id="KW-0809">Transit peptide</keyword>
<dbReference type="GO" id="GO:0032790">
    <property type="term" value="P:ribosome disassembly"/>
    <property type="evidence" value="ECO:0007669"/>
    <property type="project" value="UniProtKB-UniRule"/>
</dbReference>
<keyword evidence="5 6" id="KW-0342">GTP-binding</keyword>
<dbReference type="Pfam" id="PF22042">
    <property type="entry name" value="EF-G_D2"/>
    <property type="match status" value="1"/>
</dbReference>
<dbReference type="InterPro" id="IPR041095">
    <property type="entry name" value="EFG_II"/>
</dbReference>
<protein>
    <recommendedName>
        <fullName evidence="6">Ribosome-releasing factor 2, mitochondrial</fullName>
        <shortName evidence="6">RRF2mt</shortName>
    </recommendedName>
    <alternativeName>
        <fullName evidence="6">Elongation factor G 2, mitochondrial</fullName>
        <shortName evidence="6">EF-G2mt</shortName>
        <shortName evidence="6">mEF-G 2</shortName>
    </alternativeName>
</protein>
<reference evidence="8" key="1">
    <citation type="journal article" date="2022" name="DNA Res.">
        <title>Genome analysis of five recently described species of the CUG-Ser clade uncovers Candida theae as a new hybrid lineage with pathogenic potential in the Candida parapsilosis species complex.</title>
        <authorList>
            <person name="Mixao V."/>
            <person name="Del Olmo V."/>
            <person name="Hegedusova E."/>
            <person name="Saus E."/>
            <person name="Pryszcz L."/>
            <person name="Cillingova A."/>
            <person name="Nosek J."/>
            <person name="Gabaldon T."/>
        </authorList>
    </citation>
    <scope>NUCLEOTIDE SEQUENCE</scope>
    <source>
        <strain evidence="8">CBS 10844</strain>
    </source>
</reference>
<dbReference type="SMART" id="SM00838">
    <property type="entry name" value="EFG_C"/>
    <property type="match status" value="1"/>
</dbReference>
<dbReference type="GO" id="GO:0032543">
    <property type="term" value="P:mitochondrial translation"/>
    <property type="evidence" value="ECO:0007669"/>
    <property type="project" value="UniProtKB-UniRule"/>
</dbReference>
<feature type="binding site" evidence="6">
    <location>
        <begin position="153"/>
        <end position="156"/>
    </location>
    <ligand>
        <name>GTP</name>
        <dbReference type="ChEBI" id="CHEBI:37565"/>
    </ligand>
</feature>
<keyword evidence="9" id="KW-1185">Reference proteome</keyword>
<dbReference type="CDD" id="cd16262">
    <property type="entry name" value="EFG_III"/>
    <property type="match status" value="1"/>
</dbReference>
<dbReference type="Gene3D" id="3.30.70.870">
    <property type="entry name" value="Elongation Factor G (Translational Gtpase), domain 3"/>
    <property type="match status" value="1"/>
</dbReference>
<dbReference type="InterPro" id="IPR030851">
    <property type="entry name" value="EFG2"/>
</dbReference>
<evidence type="ECO:0000256" key="5">
    <source>
        <dbReference type="ARBA" id="ARBA00023134"/>
    </source>
</evidence>
<dbReference type="PROSITE" id="PS00301">
    <property type="entry name" value="G_TR_1"/>
    <property type="match status" value="1"/>
</dbReference>
<dbReference type="Gene3D" id="2.40.30.10">
    <property type="entry name" value="Translation factors"/>
    <property type="match status" value="1"/>
</dbReference>
<dbReference type="PANTHER" id="PTHR43261">
    <property type="entry name" value="TRANSLATION ELONGATION FACTOR G-RELATED"/>
    <property type="match status" value="1"/>
</dbReference>
<dbReference type="InterPro" id="IPR009022">
    <property type="entry name" value="EFG_III"/>
</dbReference>
<comment type="similarity">
    <text evidence="6">Belongs to the TRAFAC class translation factor GTPase superfamily. Classic translation factor GTPase family. EF-G/EF-2 subfamily.</text>
</comment>
<dbReference type="Pfam" id="PF14492">
    <property type="entry name" value="EFG_III"/>
    <property type="match status" value="1"/>
</dbReference>
<evidence type="ECO:0000259" key="7">
    <source>
        <dbReference type="PROSITE" id="PS51722"/>
    </source>
</evidence>
<dbReference type="InterPro" id="IPR035647">
    <property type="entry name" value="EFG_III/V"/>
</dbReference>
<dbReference type="SUPFAM" id="SSF52540">
    <property type="entry name" value="P-loop containing nucleoside triphosphate hydrolases"/>
    <property type="match status" value="1"/>
</dbReference>
<comment type="subcellular location">
    <subcellularLocation>
        <location evidence="6">Mitochondrion</location>
    </subcellularLocation>
</comment>
<dbReference type="CDD" id="cd03713">
    <property type="entry name" value="EFG_mtEFG_C"/>
    <property type="match status" value="1"/>
</dbReference>
<dbReference type="PRINTS" id="PR00315">
    <property type="entry name" value="ELONGATNFCT"/>
</dbReference>
<dbReference type="PROSITE" id="PS51722">
    <property type="entry name" value="G_TR_2"/>
    <property type="match status" value="1"/>
</dbReference>
<organism evidence="8 9">
    <name type="scientific">Candida oxycetoniae</name>
    <dbReference type="NCBI Taxonomy" id="497107"/>
    <lineage>
        <taxon>Eukaryota</taxon>
        <taxon>Fungi</taxon>
        <taxon>Dikarya</taxon>
        <taxon>Ascomycota</taxon>
        <taxon>Saccharomycotina</taxon>
        <taxon>Pichiomycetes</taxon>
        <taxon>Debaryomycetaceae</taxon>
        <taxon>Candida/Lodderomyces clade</taxon>
        <taxon>Candida</taxon>
    </lineage>
</organism>
<keyword evidence="2 6" id="KW-0648">Protein biosynthesis</keyword>
<feature type="binding site" evidence="6">
    <location>
        <begin position="99"/>
        <end position="103"/>
    </location>
    <ligand>
        <name>GTP</name>
        <dbReference type="ChEBI" id="CHEBI:37565"/>
    </ligand>
</feature>
<dbReference type="AlphaFoldDB" id="A0AAI9WZG1"/>
<dbReference type="Proteomes" id="UP001202479">
    <property type="component" value="Unassembled WGS sequence"/>
</dbReference>
<dbReference type="PANTHER" id="PTHR43261:SF1">
    <property type="entry name" value="RIBOSOME-RELEASING FACTOR 2, MITOCHONDRIAL"/>
    <property type="match status" value="1"/>
</dbReference>
<dbReference type="SUPFAM" id="SSF50447">
    <property type="entry name" value="Translation proteins"/>
    <property type="match status" value="1"/>
</dbReference>
<evidence type="ECO:0000256" key="1">
    <source>
        <dbReference type="ARBA" id="ARBA00022741"/>
    </source>
</evidence>
<comment type="function">
    <text evidence="6">Mitochondrial GTPase that mediates the disassembly of ribosomes from messenger RNA at the termination of mitochondrial protein biosynthesis. Not involved in the GTP-dependent ribosomal translocation step during translation elongation.</text>
</comment>
<dbReference type="GO" id="GO:0003924">
    <property type="term" value="F:GTPase activity"/>
    <property type="evidence" value="ECO:0007669"/>
    <property type="project" value="UniProtKB-UniRule"/>
</dbReference>
<dbReference type="Pfam" id="PF00679">
    <property type="entry name" value="EFG_C"/>
    <property type="match status" value="1"/>
</dbReference>
<dbReference type="SUPFAM" id="SSF54980">
    <property type="entry name" value="EF-G C-terminal domain-like"/>
    <property type="match status" value="2"/>
</dbReference>
<dbReference type="EMBL" id="JAHUZD010000027">
    <property type="protein sequence ID" value="KAI3405875.2"/>
    <property type="molecule type" value="Genomic_DNA"/>
</dbReference>
<evidence type="ECO:0000256" key="2">
    <source>
        <dbReference type="ARBA" id="ARBA00022917"/>
    </source>
</evidence>
<dbReference type="NCBIfam" id="TIGR00231">
    <property type="entry name" value="small_GTP"/>
    <property type="match status" value="1"/>
</dbReference>
<dbReference type="Gene3D" id="3.40.50.300">
    <property type="entry name" value="P-loop containing nucleotide triphosphate hydrolases"/>
    <property type="match status" value="1"/>
</dbReference>
<dbReference type="InterPro" id="IPR027417">
    <property type="entry name" value="P-loop_NTPase"/>
</dbReference>
<dbReference type="InterPro" id="IPR000640">
    <property type="entry name" value="EFG_V-like"/>
</dbReference>
<dbReference type="InterPro" id="IPR009000">
    <property type="entry name" value="Transl_B-barrel_sf"/>
</dbReference>
<evidence type="ECO:0000256" key="6">
    <source>
        <dbReference type="HAMAP-Rule" id="MF_03059"/>
    </source>
</evidence>
<name>A0AAI9WZG1_9ASCO</name>
<sequence>MILRAPFKGLLKLARCYSTVNEIQLSKTRNIGIIAHIDAGKTTTTERMIYYSGKSNRIGNVDEGDTVTDYLPSERERGITIQSAAITIPWNNHKINIIDTPGHADFTFEVMRSLRVLDGAVTILDAVAGVEAQTEKVWKQASSLKLPRIVYINKMDRPGAGFSRTLKEVIQKLETRVVLCNIPYFEAVEQEMNFRGVIDVIHGKLLKWKETDESGKDIEVVDVNDASSEVSEIYIKAKEYMVETLGDYDDAIIDAFLANNEQHSKLDPALIMKTIRNATIDNFLTPVFCGASFRNIGVQPLMDGITSYLPSPLQTVLPEIQSKKKKDISKKMGPSGLIFNNDPRLTVGLVFKMMTHATRGPMTFIRVYSGKLVANTSLVNTRTGKKHLIRKLLIMHGDQPEEVKHIGAGNIGVIPGYDTEFQTGDTIVASSITGKKTVGAMESTIKLMPIDIPPSLFNSCIEPHTAGDEAHMKKCLDILVREDPSLKVHVDEQMGQTILSGMGELHLEIVRDRLINDMKAKADLRDVAVAFKESYISKKDGTSEYESEDIQLKLTLRHVENCRDYEETEGAVISEDENNVIIVPDSATSNSVKTTLSDRRWKCPHSLEQLKEAIANGCLTSLQTGGPVLGLTLHSTLVEVEYWNAPVGKNEELISVLMNAAREAIQKVKSNESNFDILEPIMKVKVYVDSADLGEVSHDLSQRCQATILSVEDESIHNIENVNWANEEAAKAYLPPDYTLSNKNQTKDYFSNKKVIKAEAPLRDMVGYLSKLRALTQGRATFDMTYIGMKRVPSNRLESITSHKSV</sequence>
<dbReference type="InterPro" id="IPR035649">
    <property type="entry name" value="EFG_V"/>
</dbReference>
<evidence type="ECO:0000256" key="4">
    <source>
        <dbReference type="ARBA" id="ARBA00023128"/>
    </source>
</evidence>
<dbReference type="InterPro" id="IPR005225">
    <property type="entry name" value="Small_GTP-bd"/>
</dbReference>
<evidence type="ECO:0000313" key="9">
    <source>
        <dbReference type="Proteomes" id="UP001202479"/>
    </source>
</evidence>
<keyword evidence="1 6" id="KW-0547">Nucleotide-binding</keyword>